<evidence type="ECO:0000313" key="7">
    <source>
        <dbReference type="Proteomes" id="UP001181622"/>
    </source>
</evidence>
<dbReference type="CDD" id="cd08502">
    <property type="entry name" value="PBP2_NikA_DppA_OppA_like_16"/>
    <property type="match status" value="1"/>
</dbReference>
<evidence type="ECO:0000256" key="4">
    <source>
        <dbReference type="SAM" id="SignalP"/>
    </source>
</evidence>
<dbReference type="SUPFAM" id="SSF53850">
    <property type="entry name" value="Periplasmic binding protein-like II"/>
    <property type="match status" value="1"/>
</dbReference>
<keyword evidence="3 4" id="KW-0732">Signal</keyword>
<dbReference type="EMBL" id="JADBEO010000044">
    <property type="protein sequence ID" value="MDR4308250.1"/>
    <property type="molecule type" value="Genomic_DNA"/>
</dbReference>
<gene>
    <name evidence="6" type="ORF">IHQ68_16655</name>
</gene>
<comment type="subcellular location">
    <subcellularLocation>
        <location evidence="1">Periplasm</location>
    </subcellularLocation>
</comment>
<dbReference type="RefSeq" id="WP_309393839.1">
    <property type="nucleotide sequence ID" value="NZ_JADBEO010000044.1"/>
</dbReference>
<name>A0ABU1DJE2_9HYPH</name>
<proteinExistence type="inferred from homology"/>
<dbReference type="Gene3D" id="3.40.190.10">
    <property type="entry name" value="Periplasmic binding protein-like II"/>
    <property type="match status" value="1"/>
</dbReference>
<dbReference type="Gene3D" id="3.10.105.10">
    <property type="entry name" value="Dipeptide-binding Protein, Domain 3"/>
    <property type="match status" value="1"/>
</dbReference>
<feature type="chain" id="PRO_5046982488" evidence="4">
    <location>
        <begin position="32"/>
        <end position="534"/>
    </location>
</feature>
<dbReference type="Proteomes" id="UP001181622">
    <property type="component" value="Unassembled WGS sequence"/>
</dbReference>
<comment type="caution">
    <text evidence="6">The sequence shown here is derived from an EMBL/GenBank/DDBJ whole genome shotgun (WGS) entry which is preliminary data.</text>
</comment>
<organism evidence="6 7">
    <name type="scientific">Chelatococcus sambhunathii</name>
    <dbReference type="NCBI Taxonomy" id="363953"/>
    <lineage>
        <taxon>Bacteria</taxon>
        <taxon>Pseudomonadati</taxon>
        <taxon>Pseudomonadota</taxon>
        <taxon>Alphaproteobacteria</taxon>
        <taxon>Hyphomicrobiales</taxon>
        <taxon>Chelatococcaceae</taxon>
        <taxon>Chelatococcus</taxon>
    </lineage>
</organism>
<evidence type="ECO:0000256" key="3">
    <source>
        <dbReference type="ARBA" id="ARBA00022729"/>
    </source>
</evidence>
<evidence type="ECO:0000313" key="6">
    <source>
        <dbReference type="EMBL" id="MDR4308250.1"/>
    </source>
</evidence>
<accession>A0ABU1DJE2</accession>
<evidence type="ECO:0000256" key="2">
    <source>
        <dbReference type="ARBA" id="ARBA00005695"/>
    </source>
</evidence>
<feature type="signal peptide" evidence="4">
    <location>
        <begin position="1"/>
        <end position="31"/>
    </location>
</feature>
<sequence>MVETPLKPARLSLRLAAALLLSVAASATARAETTVKAVMHSAINILDPIVTTAHISRNHGYMVYDTLLSMDSKYQPKPQMADFKVSDDKLTYVFTLRDGLLWHDGQKVTAEDCVASLKRWAARDAGGQMMMDSVESLTATDEKTITLKLKKPFRYVLELLSKPSSLVAFMMPKRLAETPPNEQIKEQIGSGPFRFVASEYRPGDRVVYEKFKDYKPRPEPADWLAGGKTVKIDRVEWINMPDQQTAVNALMTGEIDYYEQVPVDLLPLVQGAPDDVRVGAFNELGYQTMGRMNFLYPPFNDIRIRRAALLALNQESVLQAMIGNPDYFKTCPSFYGCGTPLSTDVGDGAKTIGKGGDVEKAKALLKEAGYDGTPIVIMHPTDTPSTSTQPVVATELLRAAGFKVDLQPMDWQTLVARRASQKPIAEGGWNMFFTNWVIPEIWNPIVNPMINGRGKKGFFGWPDDAELEAMRAKFAQAETDADRKKIADEIQIHAYDQVTYVPLGQYVAPAAWRTKIDGVVKAPVPVFWNMEKKD</sequence>
<dbReference type="InterPro" id="IPR039424">
    <property type="entry name" value="SBP_5"/>
</dbReference>
<evidence type="ECO:0000256" key="1">
    <source>
        <dbReference type="ARBA" id="ARBA00004418"/>
    </source>
</evidence>
<dbReference type="Pfam" id="PF00496">
    <property type="entry name" value="SBP_bac_5"/>
    <property type="match status" value="1"/>
</dbReference>
<reference evidence="6" key="1">
    <citation type="submission" date="2020-10" db="EMBL/GenBank/DDBJ databases">
        <authorList>
            <person name="Abbas A."/>
            <person name="Razzaq R."/>
            <person name="Waqas M."/>
            <person name="Abbas N."/>
            <person name="Nielsen T.K."/>
            <person name="Hansen L.H."/>
            <person name="Hussain S."/>
            <person name="Shahid M."/>
        </authorList>
    </citation>
    <scope>NUCLEOTIDE SEQUENCE</scope>
    <source>
        <strain evidence="6">S14</strain>
    </source>
</reference>
<dbReference type="PIRSF" id="PIRSF002741">
    <property type="entry name" value="MppA"/>
    <property type="match status" value="1"/>
</dbReference>
<keyword evidence="7" id="KW-1185">Reference proteome</keyword>
<feature type="domain" description="Solute-binding protein family 5" evidence="5">
    <location>
        <begin position="76"/>
        <end position="438"/>
    </location>
</feature>
<dbReference type="InterPro" id="IPR000914">
    <property type="entry name" value="SBP_5_dom"/>
</dbReference>
<dbReference type="PANTHER" id="PTHR30290">
    <property type="entry name" value="PERIPLASMIC BINDING COMPONENT OF ABC TRANSPORTER"/>
    <property type="match status" value="1"/>
</dbReference>
<dbReference type="PANTHER" id="PTHR30290:SF38">
    <property type="entry name" value="D,D-DIPEPTIDE-BINDING PERIPLASMIC PROTEIN DDPA-RELATED"/>
    <property type="match status" value="1"/>
</dbReference>
<dbReference type="InterPro" id="IPR030678">
    <property type="entry name" value="Peptide/Ni-bd"/>
</dbReference>
<protein>
    <submittedName>
        <fullName evidence="6">ABC transporter substrate-binding protein</fullName>
    </submittedName>
</protein>
<comment type="similarity">
    <text evidence="2">Belongs to the bacterial solute-binding protein 5 family.</text>
</comment>
<evidence type="ECO:0000259" key="5">
    <source>
        <dbReference type="Pfam" id="PF00496"/>
    </source>
</evidence>